<evidence type="ECO:0000313" key="4">
    <source>
        <dbReference type="Proteomes" id="UP001596472"/>
    </source>
</evidence>
<protein>
    <submittedName>
        <fullName evidence="3">Type II secretion system protein</fullName>
    </submittedName>
</protein>
<comment type="caution">
    <text evidence="3">The sequence shown here is derived from an EMBL/GenBank/DDBJ whole genome shotgun (WGS) entry which is preliminary data.</text>
</comment>
<name>A0ABW2L917_9BACT</name>
<reference evidence="4" key="1">
    <citation type="journal article" date="2019" name="Int. J. Syst. Evol. Microbiol.">
        <title>The Global Catalogue of Microorganisms (GCM) 10K type strain sequencing project: providing services to taxonomists for standard genome sequencing and annotation.</title>
        <authorList>
            <consortium name="The Broad Institute Genomics Platform"/>
            <consortium name="The Broad Institute Genome Sequencing Center for Infectious Disease"/>
            <person name="Wu L."/>
            <person name="Ma J."/>
        </authorList>
    </citation>
    <scope>NUCLEOTIDE SEQUENCE [LARGE SCALE GENOMIC DNA]</scope>
    <source>
        <strain evidence="4">CGMCC 4.1467</strain>
    </source>
</reference>
<feature type="transmembrane region" description="Helical" evidence="2">
    <location>
        <begin position="12"/>
        <end position="35"/>
    </location>
</feature>
<keyword evidence="2" id="KW-1133">Transmembrane helix</keyword>
<dbReference type="InterPro" id="IPR012902">
    <property type="entry name" value="N_methyl_site"/>
</dbReference>
<dbReference type="RefSeq" id="WP_379712827.1">
    <property type="nucleotide sequence ID" value="NZ_JBHTBS010000006.1"/>
</dbReference>
<gene>
    <name evidence="3" type="ORF">ACFQY0_12435</name>
</gene>
<evidence type="ECO:0000256" key="2">
    <source>
        <dbReference type="SAM" id="Phobius"/>
    </source>
</evidence>
<feature type="region of interest" description="Disordered" evidence="1">
    <location>
        <begin position="211"/>
        <end position="233"/>
    </location>
</feature>
<dbReference type="Proteomes" id="UP001596472">
    <property type="component" value="Unassembled WGS sequence"/>
</dbReference>
<dbReference type="Pfam" id="PF07963">
    <property type="entry name" value="N_methyl"/>
    <property type="match status" value="1"/>
</dbReference>
<keyword evidence="2" id="KW-0812">Transmembrane</keyword>
<sequence>MKSNKRKLRGFTLVELLVVIVIIAALAGLSAPMILRQRKAADRTEAINNAKQIGLALLEFDQEYGSFPDDDTAVDVEDSTGTDLNLSGGKSNDYFRQLIAFGIQSEDIFYCKTAYTKKPDKVMSASKALEDGEVGFGYIMLSGAVAQNTSGNPGRPVLAAPLLNAAEDWTFDGDPYGDKAVLLRLDNSVEAPLIRKKDNKVSVGNGKVIEDTGTDSVWGTETPEIKAPSKRGS</sequence>
<keyword evidence="4" id="KW-1185">Reference proteome</keyword>
<dbReference type="PANTHER" id="PTHR30093">
    <property type="entry name" value="GENERAL SECRETION PATHWAY PROTEIN G"/>
    <property type="match status" value="1"/>
</dbReference>
<dbReference type="PANTHER" id="PTHR30093:SF2">
    <property type="entry name" value="TYPE II SECRETION SYSTEM PROTEIN H"/>
    <property type="match status" value="1"/>
</dbReference>
<evidence type="ECO:0000256" key="1">
    <source>
        <dbReference type="SAM" id="MobiDB-lite"/>
    </source>
</evidence>
<dbReference type="EMBL" id="JBHTBS010000006">
    <property type="protein sequence ID" value="MFC7337991.1"/>
    <property type="molecule type" value="Genomic_DNA"/>
</dbReference>
<accession>A0ABW2L917</accession>
<evidence type="ECO:0000313" key="3">
    <source>
        <dbReference type="EMBL" id="MFC7337991.1"/>
    </source>
</evidence>
<dbReference type="SUPFAM" id="SSF54523">
    <property type="entry name" value="Pili subunits"/>
    <property type="match status" value="1"/>
</dbReference>
<dbReference type="Gene3D" id="3.30.700.10">
    <property type="entry name" value="Glycoprotein, Type 4 Pilin"/>
    <property type="match status" value="1"/>
</dbReference>
<proteinExistence type="predicted"/>
<dbReference type="InterPro" id="IPR045584">
    <property type="entry name" value="Pilin-like"/>
</dbReference>
<dbReference type="NCBIfam" id="TIGR02532">
    <property type="entry name" value="IV_pilin_GFxxxE"/>
    <property type="match status" value="1"/>
</dbReference>
<keyword evidence="2" id="KW-0472">Membrane</keyword>
<organism evidence="3 4">
    <name type="scientific">Haloferula chungangensis</name>
    <dbReference type="NCBI Taxonomy" id="1048331"/>
    <lineage>
        <taxon>Bacteria</taxon>
        <taxon>Pseudomonadati</taxon>
        <taxon>Verrucomicrobiota</taxon>
        <taxon>Verrucomicrobiia</taxon>
        <taxon>Verrucomicrobiales</taxon>
        <taxon>Verrucomicrobiaceae</taxon>
        <taxon>Haloferula</taxon>
    </lineage>
</organism>